<accession>A0AAX2KV08</accession>
<evidence type="ECO:0000313" key="3">
    <source>
        <dbReference type="Proteomes" id="UP000254396"/>
    </source>
</evidence>
<dbReference type="Gene3D" id="3.90.70.10">
    <property type="entry name" value="Cysteine proteinases"/>
    <property type="match status" value="1"/>
</dbReference>
<organism evidence="2 3">
    <name type="scientific">Enterococcus faecalis</name>
    <name type="common">Streptococcus faecalis</name>
    <dbReference type="NCBI Taxonomy" id="1351"/>
    <lineage>
        <taxon>Bacteria</taxon>
        <taxon>Bacillati</taxon>
        <taxon>Bacillota</taxon>
        <taxon>Bacilli</taxon>
        <taxon>Lactobacillales</taxon>
        <taxon>Enterococcaceae</taxon>
        <taxon>Enterococcus</taxon>
    </lineage>
</organism>
<protein>
    <submittedName>
        <fullName evidence="2">Peptidase C39 family</fullName>
    </submittedName>
</protein>
<dbReference type="GO" id="GO:0016020">
    <property type="term" value="C:membrane"/>
    <property type="evidence" value="ECO:0007669"/>
    <property type="project" value="InterPro"/>
</dbReference>
<dbReference type="Pfam" id="PF03412">
    <property type="entry name" value="Peptidase_C39"/>
    <property type="match status" value="1"/>
</dbReference>
<dbReference type="AlphaFoldDB" id="A0AAX2KV08"/>
<reference evidence="2 3" key="1">
    <citation type="submission" date="2018-06" db="EMBL/GenBank/DDBJ databases">
        <authorList>
            <consortium name="Pathogen Informatics"/>
            <person name="Doyle S."/>
        </authorList>
    </citation>
    <scope>NUCLEOTIDE SEQUENCE [LARGE SCALE GENOMIC DNA]</scope>
    <source>
        <strain evidence="2 3">NCTC13379</strain>
    </source>
</reference>
<evidence type="ECO:0000313" key="2">
    <source>
        <dbReference type="EMBL" id="STQ83247.1"/>
    </source>
</evidence>
<name>A0AAX2KV08_ENTFL</name>
<proteinExistence type="predicted"/>
<gene>
    <name evidence="2" type="ORF">NCTC13379_03695</name>
</gene>
<dbReference type="GO" id="GO:0008233">
    <property type="term" value="F:peptidase activity"/>
    <property type="evidence" value="ECO:0007669"/>
    <property type="project" value="InterPro"/>
</dbReference>
<sequence>MKRLKYVAQGEHSECALACITMLLNYYGNQSTLVELREKYGVPKED</sequence>
<comment type="caution">
    <text evidence="2">The sequence shown here is derived from an EMBL/GenBank/DDBJ whole genome shotgun (WGS) entry which is preliminary data.</text>
</comment>
<dbReference type="GO" id="GO:0006508">
    <property type="term" value="P:proteolysis"/>
    <property type="evidence" value="ECO:0007669"/>
    <property type="project" value="InterPro"/>
</dbReference>
<dbReference type="InterPro" id="IPR005074">
    <property type="entry name" value="Peptidase_C39"/>
</dbReference>
<dbReference type="Proteomes" id="UP000254396">
    <property type="component" value="Unassembled WGS sequence"/>
</dbReference>
<dbReference type="EMBL" id="UGIX01000009">
    <property type="protein sequence ID" value="STQ83247.1"/>
    <property type="molecule type" value="Genomic_DNA"/>
</dbReference>
<dbReference type="GO" id="GO:0005524">
    <property type="term" value="F:ATP binding"/>
    <property type="evidence" value="ECO:0007669"/>
    <property type="project" value="InterPro"/>
</dbReference>
<evidence type="ECO:0000259" key="1">
    <source>
        <dbReference type="Pfam" id="PF03412"/>
    </source>
</evidence>
<feature type="domain" description="Peptidase C39" evidence="1">
    <location>
        <begin position="4"/>
        <end position="45"/>
    </location>
</feature>